<evidence type="ECO:0008006" key="4">
    <source>
        <dbReference type="Google" id="ProtNLM"/>
    </source>
</evidence>
<sequence>MSWTDIASMIAAIAFAVLVLALVYPLFQLGKTFQQTAKSVAELTDSLEETVQASTEAVKSANSSLEKVDTITSSAANAVADASALSTLVTASLGSPLVKLTAFSRSARQVASREKSMKDFKATYRTEANNLRSAILDAQN</sequence>
<evidence type="ECO:0000313" key="2">
    <source>
        <dbReference type="EMBL" id="AOZ72609.1"/>
    </source>
</evidence>
<dbReference type="KEGG" id="avu:BK816_04280"/>
<dbReference type="AlphaFoldDB" id="A0A1D9MKA0"/>
<feature type="transmembrane region" description="Helical" evidence="1">
    <location>
        <begin position="6"/>
        <end position="27"/>
    </location>
</feature>
<dbReference type="InterPro" id="IPR009293">
    <property type="entry name" value="UPF0478"/>
</dbReference>
<evidence type="ECO:0000313" key="3">
    <source>
        <dbReference type="Proteomes" id="UP000176288"/>
    </source>
</evidence>
<dbReference type="EMBL" id="CP017812">
    <property type="protein sequence ID" value="AOZ72609.1"/>
    <property type="molecule type" value="Genomic_DNA"/>
</dbReference>
<dbReference type="Proteomes" id="UP000176288">
    <property type="component" value="Chromosome"/>
</dbReference>
<dbReference type="Pfam" id="PF06103">
    <property type="entry name" value="DUF948"/>
    <property type="match status" value="1"/>
</dbReference>
<name>A0A1D9MKA0_9ACTO</name>
<proteinExistence type="predicted"/>
<keyword evidence="1" id="KW-0812">Transmembrane</keyword>
<protein>
    <recommendedName>
        <fullName evidence="4">DUF948 domain-containing protein</fullName>
    </recommendedName>
</protein>
<keyword evidence="1" id="KW-1133">Transmembrane helix</keyword>
<dbReference type="STRING" id="1912795.BK816_04280"/>
<reference evidence="2 3" key="1">
    <citation type="submission" date="2016-10" db="EMBL/GenBank/DDBJ databases">
        <title>Actinomyces aegypiusis sp. nov., isolated from the Aegypius monachus in Qinghai Tibet Plateau China.</title>
        <authorList>
            <person name="Wang Y."/>
        </authorList>
    </citation>
    <scope>NUCLEOTIDE SEQUENCE [LARGE SCALE GENOMIC DNA]</scope>
    <source>
        <strain evidence="2 3">VUL4_3</strain>
    </source>
</reference>
<accession>A0A1D9MKA0</accession>
<organism evidence="2 3">
    <name type="scientific">Boudabousia tangfeifanii</name>
    <dbReference type="NCBI Taxonomy" id="1912795"/>
    <lineage>
        <taxon>Bacteria</taxon>
        <taxon>Bacillati</taxon>
        <taxon>Actinomycetota</taxon>
        <taxon>Actinomycetes</taxon>
        <taxon>Actinomycetales</taxon>
        <taxon>Actinomycetaceae</taxon>
        <taxon>Boudabousia</taxon>
    </lineage>
</organism>
<keyword evidence="1" id="KW-0472">Membrane</keyword>
<evidence type="ECO:0000256" key="1">
    <source>
        <dbReference type="SAM" id="Phobius"/>
    </source>
</evidence>
<dbReference type="RefSeq" id="WP_071164075.1">
    <property type="nucleotide sequence ID" value="NZ_CP017812.1"/>
</dbReference>
<keyword evidence="3" id="KW-1185">Reference proteome</keyword>
<dbReference type="OrthoDB" id="3267649at2"/>
<gene>
    <name evidence="2" type="ORF">BK816_04280</name>
</gene>